<dbReference type="Proteomes" id="UP000301309">
    <property type="component" value="Unassembled WGS sequence"/>
</dbReference>
<dbReference type="SUPFAM" id="SSF53850">
    <property type="entry name" value="Periplasmic binding protein-like II"/>
    <property type="match status" value="1"/>
</dbReference>
<dbReference type="AlphaFoldDB" id="A0A4D4L575"/>
<organism evidence="2 3">
    <name type="scientific">Streptomyces violaceusniger</name>
    <dbReference type="NCBI Taxonomy" id="68280"/>
    <lineage>
        <taxon>Bacteria</taxon>
        <taxon>Bacillati</taxon>
        <taxon>Actinomycetota</taxon>
        <taxon>Actinomycetes</taxon>
        <taxon>Kitasatosporales</taxon>
        <taxon>Streptomycetaceae</taxon>
        <taxon>Streptomyces</taxon>
        <taxon>Streptomyces violaceusniger group</taxon>
    </lineage>
</organism>
<dbReference type="EMBL" id="BJHW01000001">
    <property type="protein sequence ID" value="GDY53807.1"/>
    <property type="molecule type" value="Genomic_DNA"/>
</dbReference>
<evidence type="ECO:0000313" key="3">
    <source>
        <dbReference type="Proteomes" id="UP000301309"/>
    </source>
</evidence>
<accession>A0A4D4L575</accession>
<protein>
    <submittedName>
        <fullName evidence="2">Uncharacterized protein</fullName>
    </submittedName>
</protein>
<evidence type="ECO:0000313" key="2">
    <source>
        <dbReference type="EMBL" id="GDY53807.1"/>
    </source>
</evidence>
<reference evidence="2 3" key="1">
    <citation type="journal article" date="2020" name="Int. J. Syst. Evol. Microbiol.">
        <title>Reclassification of Streptomyces castelarensis and Streptomyces sporoclivatus as later heterotypic synonyms of Streptomyces antimycoticus.</title>
        <authorList>
            <person name="Komaki H."/>
            <person name="Tamura T."/>
        </authorList>
    </citation>
    <scope>NUCLEOTIDE SEQUENCE [LARGE SCALE GENOMIC DNA]</scope>
    <source>
        <strain evidence="2 3">NBRC 13459</strain>
    </source>
</reference>
<proteinExistence type="predicted"/>
<keyword evidence="3" id="KW-1185">Reference proteome</keyword>
<name>A0A4D4L575_STRVO</name>
<dbReference type="Gene3D" id="3.40.190.10">
    <property type="entry name" value="Periplasmic binding protein-like II"/>
    <property type="match status" value="2"/>
</dbReference>
<comment type="caution">
    <text evidence="2">The sequence shown here is derived from an EMBL/GenBank/DDBJ whole genome shotgun (WGS) entry which is preliminary data.</text>
</comment>
<feature type="region of interest" description="Disordered" evidence="1">
    <location>
        <begin position="79"/>
        <end position="102"/>
    </location>
</feature>
<sequence length="133" mass="14624">MGEDGTPGQYFKPSMFFGASAKTAHPKQAAQFIDFLLNDKKAGAILGATRGIPANDAIRQDVLPKLEGFDQVVSTYQKQFEGKLKDPPPAPPKGDASLQSTFSRDYDQVSYERLSPRQAAENYITEAKAELRQ</sequence>
<gene>
    <name evidence="2" type="ORF">SVIO_044300</name>
</gene>
<evidence type="ECO:0000256" key="1">
    <source>
        <dbReference type="SAM" id="MobiDB-lite"/>
    </source>
</evidence>